<proteinExistence type="predicted"/>
<comment type="caution">
    <text evidence="1">The sequence shown here is derived from an EMBL/GenBank/DDBJ whole genome shotgun (WGS) entry which is preliminary data.</text>
</comment>
<name>W1WM84_9ZZZZ</name>
<evidence type="ECO:0000313" key="1">
    <source>
        <dbReference type="EMBL" id="ETJ19287.1"/>
    </source>
</evidence>
<protein>
    <submittedName>
        <fullName evidence="1">Uncharacterized protein</fullName>
    </submittedName>
</protein>
<gene>
    <name evidence="1" type="ORF">Q604_UNBC18535G0005</name>
</gene>
<accession>W1WM84</accession>
<sequence length="35" mass="4212">MKFGDRLEEHFNGPSDCETYGLKLNCIENEFFWKL</sequence>
<organism evidence="1">
    <name type="scientific">human gut metagenome</name>
    <dbReference type="NCBI Taxonomy" id="408170"/>
    <lineage>
        <taxon>unclassified sequences</taxon>
        <taxon>metagenomes</taxon>
        <taxon>organismal metagenomes</taxon>
    </lineage>
</organism>
<reference evidence="1" key="1">
    <citation type="submission" date="2013-12" db="EMBL/GenBank/DDBJ databases">
        <title>A Varibaculum cambriense genome reconstructed from a premature infant gut community with otherwise low bacterial novelty that shifts toward anaerobic metabolism during the third week of life.</title>
        <authorList>
            <person name="Brown C.T."/>
            <person name="Sharon I."/>
            <person name="Thomas B.C."/>
            <person name="Castelle C.J."/>
            <person name="Morowitz M.J."/>
            <person name="Banfield J.F."/>
        </authorList>
    </citation>
    <scope>NUCLEOTIDE SEQUENCE</scope>
</reference>
<dbReference type="AlphaFoldDB" id="W1WM84"/>
<dbReference type="EMBL" id="AZMM01018535">
    <property type="protein sequence ID" value="ETJ19287.1"/>
    <property type="molecule type" value="Genomic_DNA"/>
</dbReference>